<organism evidence="1 2">
    <name type="scientific">Lindgomyces ingoldianus</name>
    <dbReference type="NCBI Taxonomy" id="673940"/>
    <lineage>
        <taxon>Eukaryota</taxon>
        <taxon>Fungi</taxon>
        <taxon>Dikarya</taxon>
        <taxon>Ascomycota</taxon>
        <taxon>Pezizomycotina</taxon>
        <taxon>Dothideomycetes</taxon>
        <taxon>Pleosporomycetidae</taxon>
        <taxon>Pleosporales</taxon>
        <taxon>Lindgomycetaceae</taxon>
        <taxon>Lindgomyces</taxon>
    </lineage>
</organism>
<comment type="caution">
    <text evidence="1">The sequence shown here is derived from an EMBL/GenBank/DDBJ whole genome shotgun (WGS) entry which is preliminary data.</text>
</comment>
<sequence>MGGSPDPNKIKHYPNFLPNSRNMVDVQCPIWARTIECEQFRRPPANIELVFSNQQNLIWATAKPGEKPRRAPKIAALRGETSDMTRMGDKKPWISILELRSPHSEHHLLHSNVICCILSWASNAYGLYFSHSLMGHDFSHAGATTSSTHPISIKPRESLLAEQQHATSLLEFPQHFLTYKSSIATNEPLANISRGLVPPRDYSTAVMTDDTTSAYAYHSHLIIRTTPRITDIHRTSYITVLECIAPQLYEDYLVKLCSYGGPHITPQARQLSFVAWRVEAQVSEYCSPPIDPVNKEIGDECVKKITCFIEDAQKTWLHPDAPLRVNRPAFFCRDQEFLFSSTHSRTKFSEAVANKKSTVISILPLLPLYLSTLVVQSYDAINGNAAPSLLSCYGLVKGLSLALAFIQLGQEGELLRHIDRLILDIEESYGAIKAELGAYLFIDAKEIRFDAGPQLNGLIQLDLETGVTVCHSDWEVRWLRALGSGLVYRRYDANAVTRRHSEREGRESIGYNKYTGLSDSLGKNLALRRKPSDSLGSDVMIE</sequence>
<name>A0ACB6QM49_9PLEO</name>
<protein>
    <submittedName>
        <fullName evidence="1">Uncharacterized protein</fullName>
    </submittedName>
</protein>
<dbReference type="Proteomes" id="UP000799755">
    <property type="component" value="Unassembled WGS sequence"/>
</dbReference>
<dbReference type="EMBL" id="MU003518">
    <property type="protein sequence ID" value="KAF2467981.1"/>
    <property type="molecule type" value="Genomic_DNA"/>
</dbReference>
<evidence type="ECO:0000313" key="1">
    <source>
        <dbReference type="EMBL" id="KAF2467981.1"/>
    </source>
</evidence>
<keyword evidence="2" id="KW-1185">Reference proteome</keyword>
<reference evidence="1" key="1">
    <citation type="journal article" date="2020" name="Stud. Mycol.">
        <title>101 Dothideomycetes genomes: a test case for predicting lifestyles and emergence of pathogens.</title>
        <authorList>
            <person name="Haridas S."/>
            <person name="Albert R."/>
            <person name="Binder M."/>
            <person name="Bloem J."/>
            <person name="Labutti K."/>
            <person name="Salamov A."/>
            <person name="Andreopoulos B."/>
            <person name="Baker S."/>
            <person name="Barry K."/>
            <person name="Bills G."/>
            <person name="Bluhm B."/>
            <person name="Cannon C."/>
            <person name="Castanera R."/>
            <person name="Culley D."/>
            <person name="Daum C."/>
            <person name="Ezra D."/>
            <person name="Gonzalez J."/>
            <person name="Henrissat B."/>
            <person name="Kuo A."/>
            <person name="Liang C."/>
            <person name="Lipzen A."/>
            <person name="Lutzoni F."/>
            <person name="Magnuson J."/>
            <person name="Mondo S."/>
            <person name="Nolan M."/>
            <person name="Ohm R."/>
            <person name="Pangilinan J."/>
            <person name="Park H.-J."/>
            <person name="Ramirez L."/>
            <person name="Alfaro M."/>
            <person name="Sun H."/>
            <person name="Tritt A."/>
            <person name="Yoshinaga Y."/>
            <person name="Zwiers L.-H."/>
            <person name="Turgeon B."/>
            <person name="Goodwin S."/>
            <person name="Spatafora J."/>
            <person name="Crous P."/>
            <person name="Grigoriev I."/>
        </authorList>
    </citation>
    <scope>NUCLEOTIDE SEQUENCE</scope>
    <source>
        <strain evidence="1">ATCC 200398</strain>
    </source>
</reference>
<evidence type="ECO:0000313" key="2">
    <source>
        <dbReference type="Proteomes" id="UP000799755"/>
    </source>
</evidence>
<gene>
    <name evidence="1" type="ORF">BDR25DRAFT_358238</name>
</gene>
<accession>A0ACB6QM49</accession>
<proteinExistence type="predicted"/>